<dbReference type="HOGENOM" id="CLU_038506_0_0_1"/>
<sequence>MHHLDNFSMDLANDGLTVPQLLNVLRASPGLQALKLTHMIERDIPQHSPTITLRHLKYIKLQFCNIGLVECILQRIRAPSCTRLSLNIGDERGFNFPHFLNESLQSFHSILRAIHRRRGGSEFVLNSRGFEWHTPDYSKMEGFSIHINNFFDPYFTDWVDRILKDDSGPWINFVYGGTFSETVLRSVAPMRRVTKAIIGDSWRGEDVSAALQFLSKPLTTSTSLPSLPCLQELILPSVGWNTQELLEMVQSRFCALSWETMERTPLTINVQHEGVAWVNMNRRPIPDLVTVIEIRKTSSVKCFKPVGWTDPVGMLAVTWNEKTSQPVWI</sequence>
<dbReference type="STRING" id="1051891.A0A0C3KRT1"/>
<gene>
    <name evidence="1" type="ORF">M407DRAFT_9096</name>
</gene>
<evidence type="ECO:0000313" key="2">
    <source>
        <dbReference type="Proteomes" id="UP000054248"/>
    </source>
</evidence>
<name>A0A0C3KRT1_9AGAM</name>
<evidence type="ECO:0000313" key="1">
    <source>
        <dbReference type="EMBL" id="KIO24158.1"/>
    </source>
</evidence>
<reference evidence="1 2" key="1">
    <citation type="submission" date="2014-04" db="EMBL/GenBank/DDBJ databases">
        <authorList>
            <consortium name="DOE Joint Genome Institute"/>
            <person name="Kuo A."/>
            <person name="Girlanda M."/>
            <person name="Perotto S."/>
            <person name="Kohler A."/>
            <person name="Nagy L.G."/>
            <person name="Floudas D."/>
            <person name="Copeland A."/>
            <person name="Barry K.W."/>
            <person name="Cichocki N."/>
            <person name="Veneault-Fourrey C."/>
            <person name="LaButti K."/>
            <person name="Lindquist E.A."/>
            <person name="Lipzen A."/>
            <person name="Lundell T."/>
            <person name="Morin E."/>
            <person name="Murat C."/>
            <person name="Sun H."/>
            <person name="Tunlid A."/>
            <person name="Henrissat B."/>
            <person name="Grigoriev I.V."/>
            <person name="Hibbett D.S."/>
            <person name="Martin F."/>
            <person name="Nordberg H.P."/>
            <person name="Cantor M.N."/>
            <person name="Hua S.X."/>
        </authorList>
    </citation>
    <scope>NUCLEOTIDE SEQUENCE [LARGE SCALE GENOMIC DNA]</scope>
    <source>
        <strain evidence="1 2">MUT 4182</strain>
    </source>
</reference>
<accession>A0A0C3KRT1</accession>
<dbReference type="OrthoDB" id="3230267at2759"/>
<proteinExistence type="predicted"/>
<dbReference type="EMBL" id="KN823067">
    <property type="protein sequence ID" value="KIO24158.1"/>
    <property type="molecule type" value="Genomic_DNA"/>
</dbReference>
<organism evidence="1 2">
    <name type="scientific">Tulasnella calospora MUT 4182</name>
    <dbReference type="NCBI Taxonomy" id="1051891"/>
    <lineage>
        <taxon>Eukaryota</taxon>
        <taxon>Fungi</taxon>
        <taxon>Dikarya</taxon>
        <taxon>Basidiomycota</taxon>
        <taxon>Agaricomycotina</taxon>
        <taxon>Agaricomycetes</taxon>
        <taxon>Cantharellales</taxon>
        <taxon>Tulasnellaceae</taxon>
        <taxon>Tulasnella</taxon>
    </lineage>
</organism>
<protein>
    <submittedName>
        <fullName evidence="1">Uncharacterized protein</fullName>
    </submittedName>
</protein>
<dbReference type="Proteomes" id="UP000054248">
    <property type="component" value="Unassembled WGS sequence"/>
</dbReference>
<dbReference type="AlphaFoldDB" id="A0A0C3KRT1"/>
<keyword evidence="2" id="KW-1185">Reference proteome</keyword>
<reference evidence="2" key="2">
    <citation type="submission" date="2015-01" db="EMBL/GenBank/DDBJ databases">
        <title>Evolutionary Origins and Diversification of the Mycorrhizal Mutualists.</title>
        <authorList>
            <consortium name="DOE Joint Genome Institute"/>
            <consortium name="Mycorrhizal Genomics Consortium"/>
            <person name="Kohler A."/>
            <person name="Kuo A."/>
            <person name="Nagy L.G."/>
            <person name="Floudas D."/>
            <person name="Copeland A."/>
            <person name="Barry K.W."/>
            <person name="Cichocki N."/>
            <person name="Veneault-Fourrey C."/>
            <person name="LaButti K."/>
            <person name="Lindquist E.A."/>
            <person name="Lipzen A."/>
            <person name="Lundell T."/>
            <person name="Morin E."/>
            <person name="Murat C."/>
            <person name="Riley R."/>
            <person name="Ohm R."/>
            <person name="Sun H."/>
            <person name="Tunlid A."/>
            <person name="Henrissat B."/>
            <person name="Grigoriev I.V."/>
            <person name="Hibbett D.S."/>
            <person name="Martin F."/>
        </authorList>
    </citation>
    <scope>NUCLEOTIDE SEQUENCE [LARGE SCALE GENOMIC DNA]</scope>
    <source>
        <strain evidence="2">MUT 4182</strain>
    </source>
</reference>